<protein>
    <submittedName>
        <fullName evidence="6">IclR family transcriptional regulator</fullName>
    </submittedName>
</protein>
<dbReference type="Pfam" id="PF01614">
    <property type="entry name" value="IclR_C"/>
    <property type="match status" value="1"/>
</dbReference>
<feature type="domain" description="IclR-ED" evidence="5">
    <location>
        <begin position="68"/>
        <end position="249"/>
    </location>
</feature>
<keyword evidence="2" id="KW-0238">DNA-binding</keyword>
<dbReference type="RefSeq" id="WP_301591260.1">
    <property type="nucleotide sequence ID" value="NZ_JAPFQI010000013.1"/>
</dbReference>
<reference evidence="6 7" key="1">
    <citation type="submission" date="2022-10" db="EMBL/GenBank/DDBJ databases">
        <title>Roseococcus glaciei nov., sp. nov., isolated from glacier.</title>
        <authorList>
            <person name="Liu Q."/>
            <person name="Xin Y.-H."/>
        </authorList>
    </citation>
    <scope>NUCLEOTIDE SEQUENCE [LARGE SCALE GENOMIC DNA]</scope>
    <source>
        <strain evidence="6 7">MDT2-1-1</strain>
    </source>
</reference>
<dbReference type="EMBL" id="JAPFQI010000013">
    <property type="protein sequence ID" value="MCW8087107.1"/>
    <property type="molecule type" value="Genomic_DNA"/>
</dbReference>
<name>A0ABT3NY62_9PROT</name>
<dbReference type="Gene3D" id="1.10.10.10">
    <property type="entry name" value="Winged helix-like DNA-binding domain superfamily/Winged helix DNA-binding domain"/>
    <property type="match status" value="1"/>
</dbReference>
<evidence type="ECO:0000256" key="1">
    <source>
        <dbReference type="ARBA" id="ARBA00023015"/>
    </source>
</evidence>
<dbReference type="InterPro" id="IPR036388">
    <property type="entry name" value="WH-like_DNA-bd_sf"/>
</dbReference>
<evidence type="ECO:0000256" key="2">
    <source>
        <dbReference type="ARBA" id="ARBA00023125"/>
    </source>
</evidence>
<evidence type="ECO:0000256" key="3">
    <source>
        <dbReference type="ARBA" id="ARBA00023163"/>
    </source>
</evidence>
<organism evidence="6 7">
    <name type="scientific">Sabulicella glaciei</name>
    <dbReference type="NCBI Taxonomy" id="2984948"/>
    <lineage>
        <taxon>Bacteria</taxon>
        <taxon>Pseudomonadati</taxon>
        <taxon>Pseudomonadota</taxon>
        <taxon>Alphaproteobacteria</taxon>
        <taxon>Acetobacterales</taxon>
        <taxon>Acetobacteraceae</taxon>
        <taxon>Sabulicella</taxon>
    </lineage>
</organism>
<dbReference type="InterPro" id="IPR014757">
    <property type="entry name" value="Tscrpt_reg_IclR_C"/>
</dbReference>
<proteinExistence type="predicted"/>
<keyword evidence="1" id="KW-0805">Transcription regulation</keyword>
<evidence type="ECO:0000259" key="4">
    <source>
        <dbReference type="PROSITE" id="PS51077"/>
    </source>
</evidence>
<dbReference type="InterPro" id="IPR050707">
    <property type="entry name" value="HTH_MetabolicPath_Reg"/>
</dbReference>
<feature type="domain" description="HTH iclR-type" evidence="4">
    <location>
        <begin position="5"/>
        <end position="67"/>
    </location>
</feature>
<evidence type="ECO:0000313" key="7">
    <source>
        <dbReference type="Proteomes" id="UP001526430"/>
    </source>
</evidence>
<dbReference type="PROSITE" id="PS51077">
    <property type="entry name" value="HTH_ICLR"/>
    <property type="match status" value="1"/>
</dbReference>
<dbReference type="InterPro" id="IPR029016">
    <property type="entry name" value="GAF-like_dom_sf"/>
</dbReference>
<dbReference type="SUPFAM" id="SSF55781">
    <property type="entry name" value="GAF domain-like"/>
    <property type="match status" value="1"/>
</dbReference>
<keyword evidence="3" id="KW-0804">Transcription</keyword>
<dbReference type="PROSITE" id="PS51078">
    <property type="entry name" value="ICLR_ED"/>
    <property type="match status" value="1"/>
</dbReference>
<dbReference type="Proteomes" id="UP001526430">
    <property type="component" value="Unassembled WGS sequence"/>
</dbReference>
<dbReference type="Pfam" id="PF09339">
    <property type="entry name" value="HTH_IclR"/>
    <property type="match status" value="1"/>
</dbReference>
<keyword evidence="7" id="KW-1185">Reference proteome</keyword>
<sequence length="249" mass="27057">MDAVVKSAGRGLEIFEFFAHRHAPATVSEVAGALGFPLSSTSVLLKSLRALGYLDHDARTREYTPTIRFAVLGTWIFERFFAEEGGIPRLMDELQAETGETIVLAMQHGLHVDYIRILQSIRPVRFFIRPGSRRPIHLPAAGKVLLALQTDAEVAAILRAVNAARGAERPIPLRPFLAEMGEIRTGGFARSEAAVVPDTMMLAMALPVAAGHRPLAIGVSGPLGRMRRQARGILKLMRDKVSALGASHP</sequence>
<comment type="caution">
    <text evidence="6">The sequence shown here is derived from an EMBL/GenBank/DDBJ whole genome shotgun (WGS) entry which is preliminary data.</text>
</comment>
<dbReference type="SUPFAM" id="SSF46785">
    <property type="entry name" value="Winged helix' DNA-binding domain"/>
    <property type="match status" value="1"/>
</dbReference>
<gene>
    <name evidence="6" type="ORF">OF850_15850</name>
</gene>
<evidence type="ECO:0000313" key="6">
    <source>
        <dbReference type="EMBL" id="MCW8087107.1"/>
    </source>
</evidence>
<evidence type="ECO:0000259" key="5">
    <source>
        <dbReference type="PROSITE" id="PS51078"/>
    </source>
</evidence>
<dbReference type="PANTHER" id="PTHR30136:SF35">
    <property type="entry name" value="HTH-TYPE TRANSCRIPTIONAL REGULATOR RV1719"/>
    <property type="match status" value="1"/>
</dbReference>
<accession>A0ABT3NY62</accession>
<dbReference type="InterPro" id="IPR036390">
    <property type="entry name" value="WH_DNA-bd_sf"/>
</dbReference>
<dbReference type="PANTHER" id="PTHR30136">
    <property type="entry name" value="HELIX-TURN-HELIX TRANSCRIPTIONAL REGULATOR, ICLR FAMILY"/>
    <property type="match status" value="1"/>
</dbReference>
<dbReference type="InterPro" id="IPR005471">
    <property type="entry name" value="Tscrpt_reg_IclR_N"/>
</dbReference>
<dbReference type="Gene3D" id="3.30.450.40">
    <property type="match status" value="1"/>
</dbReference>